<keyword evidence="2" id="KW-1185">Reference proteome</keyword>
<proteinExistence type="predicted"/>
<dbReference type="OrthoDB" id="18579at2157"/>
<dbReference type="STRING" id="671065.MetMK1DRAFT_00022310"/>
<sequence length="145" mass="15574">MIVGIHNVTSSQRLIDFAKLIFGLNFSHLVVTKVGGTAAQAGVPEVGRLALKQGKSLIVLPDLKDAITLLSPNAVYLFSPFAEKEIGDPSFSDRDLLVFPGVENGFSKLEQSLGEHVTYRGLRNDLGPVAYASAVLYCTSVIGRK</sequence>
<dbReference type="AlphaFoldDB" id="H2C6P1"/>
<evidence type="ECO:0000313" key="1">
    <source>
        <dbReference type="EMBL" id="EHP69468.1"/>
    </source>
</evidence>
<protein>
    <submittedName>
        <fullName evidence="1">RecB-family nuclease</fullName>
    </submittedName>
</protein>
<dbReference type="InterPro" id="IPR018665">
    <property type="entry name" value="DUF2122_RecB-nuclease-rel"/>
</dbReference>
<accession>H2C6P1</accession>
<gene>
    <name evidence="1" type="ORF">MetMK1DRAFT_00022310</name>
</gene>
<evidence type="ECO:0000313" key="2">
    <source>
        <dbReference type="Proteomes" id="UP000003980"/>
    </source>
</evidence>
<dbReference type="Pfam" id="PF09895">
    <property type="entry name" value="DUF2122"/>
    <property type="match status" value="1"/>
</dbReference>
<dbReference type="HOGENOM" id="CLU_140136_0_0_2"/>
<dbReference type="RefSeq" id="WP_009073556.1">
    <property type="nucleotide sequence ID" value="NZ_JH597768.1"/>
</dbReference>
<organism evidence="1 2">
    <name type="scientific">Metallosphaera yellowstonensis MK1</name>
    <dbReference type="NCBI Taxonomy" id="671065"/>
    <lineage>
        <taxon>Archaea</taxon>
        <taxon>Thermoproteota</taxon>
        <taxon>Thermoprotei</taxon>
        <taxon>Sulfolobales</taxon>
        <taxon>Sulfolobaceae</taxon>
        <taxon>Metallosphaera</taxon>
    </lineage>
</organism>
<name>H2C6P1_9CREN</name>
<dbReference type="Proteomes" id="UP000003980">
    <property type="component" value="Unassembled WGS sequence"/>
</dbReference>
<dbReference type="eggNOG" id="arCOG01019">
    <property type="taxonomic scope" value="Archaea"/>
</dbReference>
<dbReference type="EMBL" id="JH597768">
    <property type="protein sequence ID" value="EHP69468.1"/>
    <property type="molecule type" value="Genomic_DNA"/>
</dbReference>
<reference evidence="1 2" key="1">
    <citation type="submission" date="2012-01" db="EMBL/GenBank/DDBJ databases">
        <title>Improved High-Quality Draft sequence of Metallosphaera yellowstonensis MK1.</title>
        <authorList>
            <consortium name="US DOE Joint Genome Institute"/>
            <person name="Lucas S."/>
            <person name="Han J."/>
            <person name="Cheng J.-F."/>
            <person name="Goodwin L."/>
            <person name="Pitluck S."/>
            <person name="Peters L."/>
            <person name="Teshima H."/>
            <person name="Detter J.C."/>
            <person name="Han C."/>
            <person name="Tapia R."/>
            <person name="Land M."/>
            <person name="Hauser L."/>
            <person name="Kyrpides N."/>
            <person name="Kozubal M."/>
            <person name="Macur R.E."/>
            <person name="Jay Z."/>
            <person name="Inskeep W."/>
            <person name="Woyke T."/>
        </authorList>
    </citation>
    <scope>NUCLEOTIDE SEQUENCE [LARGE SCALE GENOMIC DNA]</scope>
    <source>
        <strain evidence="1 2">MK1</strain>
    </source>
</reference>